<dbReference type="AlphaFoldDB" id="A0A935PYP5"/>
<accession>A0A935PYP5</accession>
<dbReference type="CDD" id="cd01822">
    <property type="entry name" value="Lysophospholipase_L1_like"/>
    <property type="match status" value="1"/>
</dbReference>
<dbReference type="GO" id="GO:0004622">
    <property type="term" value="F:phosphatidylcholine lysophospholipase activity"/>
    <property type="evidence" value="ECO:0007669"/>
    <property type="project" value="TreeGrafter"/>
</dbReference>
<dbReference type="EMBL" id="JADJMH010000006">
    <property type="protein sequence ID" value="MBK7674914.1"/>
    <property type="molecule type" value="Genomic_DNA"/>
</dbReference>
<dbReference type="InterPro" id="IPR036514">
    <property type="entry name" value="SGNH_hydro_sf"/>
</dbReference>
<sequence length="190" mass="20416">MLLTATVQAAGTILVFGDSLSAGYGIRQDAAWPALLARRLQEKRLDYSVVNASISGETTSGGRIRIEAALARHSPRVVIVALGANDGLRGLPVAQVRDNLTAIVASAQKKNARVLLVGQRIPPNYGQYALQFHQVFGEVARARQTALVDFLLDGVATQAELFQADNLHPTAEAQTLLLDNIWRGLAPLLK</sequence>
<dbReference type="InterPro" id="IPR008265">
    <property type="entry name" value="Lipase_GDSL_AS"/>
</dbReference>
<comment type="caution">
    <text evidence="2">The sequence shown here is derived from an EMBL/GenBank/DDBJ whole genome shotgun (WGS) entry which is preliminary data.</text>
</comment>
<dbReference type="GO" id="GO:0006629">
    <property type="term" value="P:lipid metabolic process"/>
    <property type="evidence" value="ECO:0007669"/>
    <property type="project" value="InterPro"/>
</dbReference>
<organism evidence="2 3">
    <name type="scientific">Candidatus Accumulibacter proximus</name>
    <dbReference type="NCBI Taxonomy" id="2954385"/>
    <lineage>
        <taxon>Bacteria</taxon>
        <taxon>Pseudomonadati</taxon>
        <taxon>Pseudomonadota</taxon>
        <taxon>Betaproteobacteria</taxon>
        <taxon>Candidatus Accumulibacter</taxon>
    </lineage>
</organism>
<evidence type="ECO:0000313" key="2">
    <source>
        <dbReference type="EMBL" id="MBK7674914.1"/>
    </source>
</evidence>
<name>A0A935PYP5_9PROT</name>
<proteinExistence type="predicted"/>
<protein>
    <submittedName>
        <fullName evidence="2">Arylesterase</fullName>
    </submittedName>
</protein>
<dbReference type="Pfam" id="PF13472">
    <property type="entry name" value="Lipase_GDSL_2"/>
    <property type="match status" value="1"/>
</dbReference>
<gene>
    <name evidence="2" type="ORF">IPJ27_09200</name>
</gene>
<dbReference type="PANTHER" id="PTHR30383:SF24">
    <property type="entry name" value="THIOESTERASE 1_PROTEASE 1_LYSOPHOSPHOLIPASE L1"/>
    <property type="match status" value="1"/>
</dbReference>
<evidence type="ECO:0000259" key="1">
    <source>
        <dbReference type="Pfam" id="PF13472"/>
    </source>
</evidence>
<dbReference type="SUPFAM" id="SSF52266">
    <property type="entry name" value="SGNH hydrolase"/>
    <property type="match status" value="1"/>
</dbReference>
<feature type="domain" description="SGNH hydrolase-type esterase" evidence="1">
    <location>
        <begin position="15"/>
        <end position="174"/>
    </location>
</feature>
<dbReference type="InterPro" id="IPR013830">
    <property type="entry name" value="SGNH_hydro"/>
</dbReference>
<dbReference type="PROSITE" id="PS01098">
    <property type="entry name" value="LIPASE_GDSL_SER"/>
    <property type="match status" value="1"/>
</dbReference>
<dbReference type="InterPro" id="IPR051532">
    <property type="entry name" value="Ester_Hydrolysis_Enzymes"/>
</dbReference>
<dbReference type="PANTHER" id="PTHR30383">
    <property type="entry name" value="THIOESTERASE 1/PROTEASE 1/LYSOPHOSPHOLIPASE L1"/>
    <property type="match status" value="1"/>
</dbReference>
<dbReference type="Proteomes" id="UP000697998">
    <property type="component" value="Unassembled WGS sequence"/>
</dbReference>
<dbReference type="Gene3D" id="3.40.50.1110">
    <property type="entry name" value="SGNH hydrolase"/>
    <property type="match status" value="1"/>
</dbReference>
<evidence type="ECO:0000313" key="3">
    <source>
        <dbReference type="Proteomes" id="UP000697998"/>
    </source>
</evidence>
<reference evidence="2 3" key="1">
    <citation type="submission" date="2020-10" db="EMBL/GenBank/DDBJ databases">
        <title>Connecting structure to function with the recovery of over 1000 high-quality activated sludge metagenome-assembled genomes encoding full-length rRNA genes using long-read sequencing.</title>
        <authorList>
            <person name="Singleton C.M."/>
            <person name="Petriglieri F."/>
            <person name="Kristensen J.M."/>
            <person name="Kirkegaard R.H."/>
            <person name="Michaelsen T.Y."/>
            <person name="Andersen M.H."/>
            <person name="Karst S.M."/>
            <person name="Dueholm M.S."/>
            <person name="Nielsen P.H."/>
            <person name="Albertsen M."/>
        </authorList>
    </citation>
    <scope>NUCLEOTIDE SEQUENCE [LARGE SCALE GENOMIC DNA]</scope>
    <source>
        <strain evidence="2">EsbW_18-Q3-R4-48_BATAC.285</strain>
    </source>
</reference>